<dbReference type="Pfam" id="PF01926">
    <property type="entry name" value="MMR_HSR1"/>
    <property type="match status" value="1"/>
</dbReference>
<dbReference type="PANTHER" id="PTHR11702">
    <property type="entry name" value="DEVELOPMENTALLY REGULATED GTP-BINDING PROTEIN-RELATED"/>
    <property type="match status" value="1"/>
</dbReference>
<dbReference type="EMBL" id="AFNV02000026">
    <property type="protein sequence ID" value="ERJ17901.1"/>
    <property type="molecule type" value="Genomic_DNA"/>
</dbReference>
<dbReference type="GO" id="GO:0003924">
    <property type="term" value="F:GTPase activity"/>
    <property type="evidence" value="ECO:0007669"/>
    <property type="project" value="UniProtKB-UniRule"/>
</dbReference>
<feature type="compositionally biased region" description="Acidic residues" evidence="9">
    <location>
        <begin position="352"/>
        <end position="361"/>
    </location>
</feature>
<evidence type="ECO:0000256" key="3">
    <source>
        <dbReference type="ARBA" id="ARBA00022723"/>
    </source>
</evidence>
<dbReference type="RefSeq" id="WP_006912012.1">
    <property type="nucleotide sequence ID" value="NZ_AFNV02000026.1"/>
</dbReference>
<evidence type="ECO:0000256" key="4">
    <source>
        <dbReference type="ARBA" id="ARBA00022741"/>
    </source>
</evidence>
<dbReference type="GO" id="GO:0000287">
    <property type="term" value="F:magnesium ion binding"/>
    <property type="evidence" value="ECO:0007669"/>
    <property type="project" value="InterPro"/>
</dbReference>
<feature type="binding site" evidence="8">
    <location>
        <begin position="166"/>
        <end position="173"/>
    </location>
    <ligand>
        <name>GTP</name>
        <dbReference type="ChEBI" id="CHEBI:37565"/>
    </ligand>
</feature>
<dbReference type="Gene3D" id="2.70.210.12">
    <property type="entry name" value="GTP1/OBG domain"/>
    <property type="match status" value="1"/>
</dbReference>
<evidence type="ECO:0000256" key="9">
    <source>
        <dbReference type="SAM" id="MobiDB-lite"/>
    </source>
</evidence>
<dbReference type="SUPFAM" id="SSF52540">
    <property type="entry name" value="P-loop containing nucleoside triphosphate hydrolases"/>
    <property type="match status" value="1"/>
</dbReference>
<keyword evidence="4 8" id="KW-0547">Nucleotide-binding</keyword>
<dbReference type="InterPro" id="IPR006073">
    <property type="entry name" value="GTP-bd"/>
</dbReference>
<dbReference type="PANTHER" id="PTHR11702:SF31">
    <property type="entry name" value="MITOCHONDRIAL RIBOSOME-ASSOCIATED GTPASE 2"/>
    <property type="match status" value="1"/>
</dbReference>
<dbReference type="InterPro" id="IPR027417">
    <property type="entry name" value="P-loop_NTPase"/>
</dbReference>
<reference evidence="12 13" key="1">
    <citation type="journal article" date="2011" name="J. Bacteriol.">
        <title>Genome sequence of Salinisphaera shabanensis, a gammaproteobacterium from the harsh, variable environment of the brine-seawater interface of the Shaban Deep in the Red Sea.</title>
        <authorList>
            <person name="Antunes A."/>
            <person name="Alam I."/>
            <person name="Bajic V.B."/>
            <person name="Stingl U."/>
        </authorList>
    </citation>
    <scope>NUCLEOTIDE SEQUENCE [LARGE SCALE GENOMIC DNA]</scope>
    <source>
        <strain evidence="12 13">E1L3A</strain>
    </source>
</reference>
<feature type="region of interest" description="Disordered" evidence="9">
    <location>
        <begin position="332"/>
        <end position="361"/>
    </location>
</feature>
<comment type="caution">
    <text evidence="12">The sequence shown here is derived from an EMBL/GenBank/DDBJ whole genome shotgun (WGS) entry which is preliminary data.</text>
</comment>
<dbReference type="AlphaFoldDB" id="F7QDE2"/>
<dbReference type="PIRSF" id="PIRSF002401">
    <property type="entry name" value="GTP_bd_Obg/CgtA"/>
    <property type="match status" value="1"/>
</dbReference>
<evidence type="ECO:0000256" key="7">
    <source>
        <dbReference type="ARBA" id="ARBA00023134"/>
    </source>
</evidence>
<keyword evidence="7 8" id="KW-0342">GTP-binding</keyword>
<keyword evidence="3 8" id="KW-0479">Metal-binding</keyword>
<gene>
    <name evidence="8 12" type="primary">obg</name>
    <name evidence="12" type="ORF">SSPSH_003258</name>
</gene>
<feature type="binding site" evidence="8">
    <location>
        <begin position="283"/>
        <end position="286"/>
    </location>
    <ligand>
        <name>GTP</name>
        <dbReference type="ChEBI" id="CHEBI:37565"/>
    </ligand>
</feature>
<feature type="binding site" evidence="8">
    <location>
        <begin position="213"/>
        <end position="216"/>
    </location>
    <ligand>
        <name>GTP</name>
        <dbReference type="ChEBI" id="CHEBI:37565"/>
    </ligand>
</feature>
<dbReference type="InterPro" id="IPR006074">
    <property type="entry name" value="GTP1-OBG_CS"/>
</dbReference>
<evidence type="ECO:0000256" key="1">
    <source>
        <dbReference type="ARBA" id="ARBA00007699"/>
    </source>
</evidence>
<evidence type="ECO:0000313" key="13">
    <source>
        <dbReference type="Proteomes" id="UP000006242"/>
    </source>
</evidence>
<dbReference type="PRINTS" id="PR00326">
    <property type="entry name" value="GTP1OBG"/>
</dbReference>
<keyword evidence="2 8" id="KW-0963">Cytoplasm</keyword>
<feature type="compositionally biased region" description="Basic and acidic residues" evidence="9">
    <location>
        <begin position="332"/>
        <end position="342"/>
    </location>
</feature>
<feature type="binding site" evidence="8">
    <location>
        <begin position="314"/>
        <end position="316"/>
    </location>
    <ligand>
        <name>GTP</name>
        <dbReference type="ChEBI" id="CHEBI:37565"/>
    </ligand>
</feature>
<keyword evidence="5 8" id="KW-0378">Hydrolase</keyword>
<dbReference type="eggNOG" id="COG0536">
    <property type="taxonomic scope" value="Bacteria"/>
</dbReference>
<evidence type="ECO:0000256" key="8">
    <source>
        <dbReference type="HAMAP-Rule" id="MF_01454"/>
    </source>
</evidence>
<feature type="domain" description="Obg" evidence="11">
    <location>
        <begin position="1"/>
        <end position="159"/>
    </location>
</feature>
<dbReference type="CDD" id="cd01898">
    <property type="entry name" value="Obg"/>
    <property type="match status" value="1"/>
</dbReference>
<dbReference type="NCBIfam" id="NF008955">
    <property type="entry name" value="PRK12297.1"/>
    <property type="match status" value="1"/>
</dbReference>
<keyword evidence="6 8" id="KW-0460">Magnesium</keyword>
<dbReference type="HAMAP" id="MF_01454">
    <property type="entry name" value="GTPase_Obg"/>
    <property type="match status" value="1"/>
</dbReference>
<evidence type="ECO:0000259" key="10">
    <source>
        <dbReference type="PROSITE" id="PS51710"/>
    </source>
</evidence>
<feature type="binding site" evidence="8">
    <location>
        <begin position="191"/>
        <end position="195"/>
    </location>
    <ligand>
        <name>GTP</name>
        <dbReference type="ChEBI" id="CHEBI:37565"/>
    </ligand>
</feature>
<feature type="binding site" evidence="8">
    <location>
        <position position="193"/>
    </location>
    <ligand>
        <name>Mg(2+)</name>
        <dbReference type="ChEBI" id="CHEBI:18420"/>
    </ligand>
</feature>
<dbReference type="InterPro" id="IPR006169">
    <property type="entry name" value="GTP1_OBG_dom"/>
</dbReference>
<dbReference type="Pfam" id="PF01018">
    <property type="entry name" value="GTP1_OBG"/>
    <property type="match status" value="1"/>
</dbReference>
<dbReference type="FunFam" id="2.70.210.12:FF:000001">
    <property type="entry name" value="GTPase Obg"/>
    <property type="match status" value="1"/>
</dbReference>
<evidence type="ECO:0000259" key="11">
    <source>
        <dbReference type="PROSITE" id="PS51883"/>
    </source>
</evidence>
<dbReference type="PROSITE" id="PS00905">
    <property type="entry name" value="GTP1_OBG"/>
    <property type="match status" value="1"/>
</dbReference>
<name>F7QDE2_9GAMM</name>
<protein>
    <recommendedName>
        <fullName evidence="8">GTPase Obg</fullName>
        <ecNumber evidence="8">3.6.5.-</ecNumber>
    </recommendedName>
    <alternativeName>
        <fullName evidence="8">GTP-binding protein Obg</fullName>
    </alternativeName>
</protein>
<dbReference type="GO" id="GO:0005737">
    <property type="term" value="C:cytoplasm"/>
    <property type="evidence" value="ECO:0007669"/>
    <property type="project" value="UniProtKB-SubCell"/>
</dbReference>
<evidence type="ECO:0000256" key="2">
    <source>
        <dbReference type="ARBA" id="ARBA00022490"/>
    </source>
</evidence>
<dbReference type="Gene3D" id="3.40.50.300">
    <property type="entry name" value="P-loop containing nucleotide triphosphate hydrolases"/>
    <property type="match status" value="1"/>
</dbReference>
<dbReference type="PROSITE" id="PS51710">
    <property type="entry name" value="G_OBG"/>
    <property type="match status" value="1"/>
</dbReference>
<feature type="domain" description="OBG-type G" evidence="10">
    <location>
        <begin position="160"/>
        <end position="333"/>
    </location>
</feature>
<comment type="subcellular location">
    <subcellularLocation>
        <location evidence="8">Cytoplasm</location>
    </subcellularLocation>
</comment>
<evidence type="ECO:0000256" key="6">
    <source>
        <dbReference type="ARBA" id="ARBA00022842"/>
    </source>
</evidence>
<comment type="cofactor">
    <cofactor evidence="8">
        <name>Mg(2+)</name>
        <dbReference type="ChEBI" id="CHEBI:18420"/>
    </cofactor>
</comment>
<accession>F7QDE2</accession>
<dbReference type="OrthoDB" id="9807318at2"/>
<evidence type="ECO:0000313" key="12">
    <source>
        <dbReference type="EMBL" id="ERJ17901.1"/>
    </source>
</evidence>
<dbReference type="EC" id="3.6.5.-" evidence="8"/>
<dbReference type="InterPro" id="IPR014100">
    <property type="entry name" value="GTP-bd_Obg/CgtA"/>
</dbReference>
<comment type="similarity">
    <text evidence="1 8">Belongs to the TRAFAC class OBG-HflX-like GTPase superfamily. OBG GTPase family.</text>
</comment>
<proteinExistence type="inferred from homology"/>
<organism evidence="12 13">
    <name type="scientific">Salinisphaera shabanensis E1L3A</name>
    <dbReference type="NCBI Taxonomy" id="1033802"/>
    <lineage>
        <taxon>Bacteria</taxon>
        <taxon>Pseudomonadati</taxon>
        <taxon>Pseudomonadota</taxon>
        <taxon>Gammaproteobacteria</taxon>
        <taxon>Salinisphaerales</taxon>
        <taxon>Salinisphaeraceae</taxon>
        <taxon>Salinisphaera</taxon>
    </lineage>
</organism>
<dbReference type="STRING" id="1033802.SSPSH_003258"/>
<keyword evidence="13" id="KW-1185">Reference proteome</keyword>
<feature type="binding site" evidence="8">
    <location>
        <position position="173"/>
    </location>
    <ligand>
        <name>Mg(2+)</name>
        <dbReference type="ChEBI" id="CHEBI:18420"/>
    </ligand>
</feature>
<dbReference type="GO" id="GO:0042254">
    <property type="term" value="P:ribosome biogenesis"/>
    <property type="evidence" value="ECO:0007669"/>
    <property type="project" value="UniProtKB-UniRule"/>
</dbReference>
<dbReference type="Proteomes" id="UP000006242">
    <property type="component" value="Unassembled WGS sequence"/>
</dbReference>
<comment type="subunit">
    <text evidence="8">Monomer.</text>
</comment>
<dbReference type="SUPFAM" id="SSF82051">
    <property type="entry name" value="Obg GTP-binding protein N-terminal domain"/>
    <property type="match status" value="1"/>
</dbReference>
<dbReference type="InterPro" id="IPR031167">
    <property type="entry name" value="G_OBG"/>
</dbReference>
<dbReference type="InterPro" id="IPR036726">
    <property type="entry name" value="GTP1_OBG_dom_sf"/>
</dbReference>
<reference evidence="12 13" key="2">
    <citation type="journal article" date="2013" name="PLoS ONE">
        <title>INDIGO - INtegrated Data Warehouse of MIcrobial GenOmes with Examples from the Red Sea Extremophiles.</title>
        <authorList>
            <person name="Alam I."/>
            <person name="Antunes A."/>
            <person name="Kamau A.A."/>
            <person name="Ba Alawi W."/>
            <person name="Kalkatawi M."/>
            <person name="Stingl U."/>
            <person name="Bajic V.B."/>
        </authorList>
    </citation>
    <scope>NUCLEOTIDE SEQUENCE [LARGE SCALE GENOMIC DNA]</scope>
    <source>
        <strain evidence="12 13">E1L3A</strain>
    </source>
</reference>
<dbReference type="PROSITE" id="PS51883">
    <property type="entry name" value="OBG"/>
    <property type="match status" value="1"/>
</dbReference>
<dbReference type="GO" id="GO:0043022">
    <property type="term" value="F:ribosome binding"/>
    <property type="evidence" value="ECO:0007669"/>
    <property type="project" value="UniProtKB-ARBA"/>
</dbReference>
<sequence length="361" mass="39115">MKFVDEANLRVEAGDGGHGCLSFRREKYVPHGGPDGGDGGDGGSVYMVADHNLNTLYDYRVSRVFKAERGGNGAGKNRTGSKGEDRYLPVPVGTLCYARETSELIGDLTHDGDTLLVAQGGFHGLGNARFKSSRNQAPRKTTDGTPGEIRELRLELKLLADVGLVGMPNAGKSTLLAAVSGARPRIADYPFTTLNPQVGVVSVGALRSFTLVDLPGLIEGAAEGVGLGHRFLRHIQRTRLLFHVVDLLDFEQGDVAENVRMIADELARFSPQLAERPRWLVLNKTEVLDAAEVASLRDRIVETLDWQGPVYTVSAVKPDTLRTLLGDAMDHLDAEQARRESEPADEQAQSEPDGEGDDFDT</sequence>
<evidence type="ECO:0000256" key="5">
    <source>
        <dbReference type="ARBA" id="ARBA00022801"/>
    </source>
</evidence>
<dbReference type="NCBIfam" id="TIGR02729">
    <property type="entry name" value="Obg_CgtA"/>
    <property type="match status" value="1"/>
</dbReference>
<dbReference type="GO" id="GO:0005525">
    <property type="term" value="F:GTP binding"/>
    <property type="evidence" value="ECO:0007669"/>
    <property type="project" value="UniProtKB-UniRule"/>
</dbReference>
<comment type="function">
    <text evidence="8">An essential GTPase which binds GTP, GDP and possibly (p)ppGpp with moderate affinity, with high nucleotide exchange rates and a fairly low GTP hydrolysis rate. Plays a role in control of the cell cycle, stress response, ribosome biogenesis and in those bacteria that undergo differentiation, in morphogenesis control.</text>
</comment>
<dbReference type="NCBIfam" id="NF008956">
    <property type="entry name" value="PRK12299.1"/>
    <property type="match status" value="1"/>
</dbReference>
<dbReference type="InterPro" id="IPR045086">
    <property type="entry name" value="OBG_GTPase"/>
</dbReference>